<dbReference type="Gene3D" id="3.40.50.1390">
    <property type="entry name" value="Resolvase, N-terminal catalytic domain"/>
    <property type="match status" value="1"/>
</dbReference>
<evidence type="ECO:0000256" key="3">
    <source>
        <dbReference type="ARBA" id="ARBA00023172"/>
    </source>
</evidence>
<dbReference type="GO" id="GO:0003677">
    <property type="term" value="F:DNA binding"/>
    <property type="evidence" value="ECO:0007669"/>
    <property type="project" value="UniProtKB-KW"/>
</dbReference>
<dbReference type="Pfam" id="PF13408">
    <property type="entry name" value="Zn_ribbon_recom"/>
    <property type="match status" value="1"/>
</dbReference>
<evidence type="ECO:0000256" key="1">
    <source>
        <dbReference type="ARBA" id="ARBA00022908"/>
    </source>
</evidence>
<dbReference type="PROSITE" id="PS51736">
    <property type="entry name" value="RECOMBINASES_3"/>
    <property type="match status" value="1"/>
</dbReference>
<protein>
    <submittedName>
        <fullName evidence="8">Resolvase domain-containing protein</fullName>
    </submittedName>
</protein>
<dbReference type="InterPro" id="IPR038109">
    <property type="entry name" value="DNA_bind_recomb_sf"/>
</dbReference>
<reference evidence="8 9" key="1">
    <citation type="submission" date="2018-06" db="EMBL/GenBank/DDBJ databases">
        <authorList>
            <consortium name="Pathogen Informatics"/>
            <person name="Doyle S."/>
        </authorList>
    </citation>
    <scope>NUCLEOTIDE SEQUENCE [LARGE SCALE GENOMIC DNA]</scope>
    <source>
        <strain evidence="8 9">NCTC4824</strain>
    </source>
</reference>
<dbReference type="PROSITE" id="PS51737">
    <property type="entry name" value="RECOMBINASE_DNA_BIND"/>
    <property type="match status" value="1"/>
</dbReference>
<evidence type="ECO:0000256" key="2">
    <source>
        <dbReference type="ARBA" id="ARBA00023125"/>
    </source>
</evidence>
<dbReference type="PROSITE" id="PS00397">
    <property type="entry name" value="RECOMBINASES_1"/>
    <property type="match status" value="1"/>
</dbReference>
<dbReference type="Proteomes" id="UP000249134">
    <property type="component" value="Chromosome 1"/>
</dbReference>
<feature type="domain" description="Resolvase/invertase-type recombinase catalytic" evidence="6">
    <location>
        <begin position="3"/>
        <end position="152"/>
    </location>
</feature>
<dbReference type="Pfam" id="PF07508">
    <property type="entry name" value="Recombinase"/>
    <property type="match status" value="1"/>
</dbReference>
<dbReference type="PANTHER" id="PTHR30461">
    <property type="entry name" value="DNA-INVERTASE FROM LAMBDOID PROPHAGE"/>
    <property type="match status" value="1"/>
</dbReference>
<organism evidence="8 9">
    <name type="scientific">Lederbergia lenta</name>
    <name type="common">Bacillus lentus</name>
    <dbReference type="NCBI Taxonomy" id="1467"/>
    <lineage>
        <taxon>Bacteria</taxon>
        <taxon>Bacillati</taxon>
        <taxon>Bacillota</taxon>
        <taxon>Bacilli</taxon>
        <taxon>Bacillales</taxon>
        <taxon>Bacillaceae</taxon>
        <taxon>Lederbergia</taxon>
    </lineage>
</organism>
<dbReference type="InterPro" id="IPR011109">
    <property type="entry name" value="DNA_bind_recombinase_dom"/>
</dbReference>
<keyword evidence="1" id="KW-0229">DNA integration</keyword>
<dbReference type="PANTHER" id="PTHR30461:SF23">
    <property type="entry name" value="DNA RECOMBINASE-RELATED"/>
    <property type="match status" value="1"/>
</dbReference>
<accession>A0A2X4ZTW6</accession>
<dbReference type="SMART" id="SM00857">
    <property type="entry name" value="Resolvase"/>
    <property type="match status" value="1"/>
</dbReference>
<keyword evidence="9" id="KW-1185">Reference proteome</keyword>
<dbReference type="SUPFAM" id="SSF53041">
    <property type="entry name" value="Resolvase-like"/>
    <property type="match status" value="1"/>
</dbReference>
<proteinExistence type="predicted"/>
<feature type="active site" description="O-(5'-phospho-DNA)-serine intermediate" evidence="4 5">
    <location>
        <position position="11"/>
    </location>
</feature>
<dbReference type="Pfam" id="PF00239">
    <property type="entry name" value="Resolvase"/>
    <property type="match status" value="1"/>
</dbReference>
<evidence type="ECO:0000313" key="8">
    <source>
        <dbReference type="EMBL" id="SQI63714.1"/>
    </source>
</evidence>
<dbReference type="InterPro" id="IPR050639">
    <property type="entry name" value="SSR_resolvase"/>
</dbReference>
<dbReference type="KEGG" id="blen:NCTC4824_04249"/>
<evidence type="ECO:0000259" key="6">
    <source>
        <dbReference type="PROSITE" id="PS51736"/>
    </source>
</evidence>
<dbReference type="GO" id="GO:0015074">
    <property type="term" value="P:DNA integration"/>
    <property type="evidence" value="ECO:0007669"/>
    <property type="project" value="UniProtKB-KW"/>
</dbReference>
<gene>
    <name evidence="8" type="primary">pinR</name>
    <name evidence="8" type="ORF">NCTC4824_04249</name>
</gene>
<dbReference type="InterPro" id="IPR025827">
    <property type="entry name" value="Zn_ribbon_recom_dom"/>
</dbReference>
<dbReference type="InterPro" id="IPR006118">
    <property type="entry name" value="Recombinase_CS"/>
</dbReference>
<feature type="domain" description="Recombinase" evidence="7">
    <location>
        <begin position="159"/>
        <end position="264"/>
    </location>
</feature>
<dbReference type="InterPro" id="IPR036162">
    <property type="entry name" value="Resolvase-like_N_sf"/>
</dbReference>
<keyword evidence="3" id="KW-0233">DNA recombination</keyword>
<name>A0A2X4ZTW6_LEDLE</name>
<dbReference type="InterPro" id="IPR006119">
    <property type="entry name" value="Resolv_N"/>
</dbReference>
<dbReference type="GO" id="GO:0000150">
    <property type="term" value="F:DNA strand exchange activity"/>
    <property type="evidence" value="ECO:0007669"/>
    <property type="project" value="InterPro"/>
</dbReference>
<dbReference type="AlphaFoldDB" id="A0A2X4ZTW6"/>
<evidence type="ECO:0000313" key="9">
    <source>
        <dbReference type="Proteomes" id="UP000249134"/>
    </source>
</evidence>
<evidence type="ECO:0000256" key="5">
    <source>
        <dbReference type="PROSITE-ProRule" id="PRU10137"/>
    </source>
</evidence>
<dbReference type="CDD" id="cd00338">
    <property type="entry name" value="Ser_Recombinase"/>
    <property type="match status" value="1"/>
</dbReference>
<evidence type="ECO:0000259" key="7">
    <source>
        <dbReference type="PROSITE" id="PS51737"/>
    </source>
</evidence>
<keyword evidence="2" id="KW-0238">DNA-binding</keyword>
<dbReference type="EMBL" id="LS483476">
    <property type="protein sequence ID" value="SQI63714.1"/>
    <property type="molecule type" value="Genomic_DNA"/>
</dbReference>
<dbReference type="Gene3D" id="3.90.1750.20">
    <property type="entry name" value="Putative Large Serine Recombinase, Chain B, Domain 2"/>
    <property type="match status" value="1"/>
</dbReference>
<dbReference type="RefSeq" id="WP_066144722.1">
    <property type="nucleotide sequence ID" value="NZ_CBCSGM010000005.1"/>
</dbReference>
<sequence length="494" mass="57876">MARAIGYVRVSTDKQLDNTSIEKQKEEIEKYCKNNQITLVHIYDEGAYSAENIRDRKQFKQMYNHAFDKEENIDYVVAFKSDRISRDNLDALYIYKRLTEANKHLICIADNIDTRDRNAKLLYQFMSLVAELERDTIKFRTSTGMEKNYEKGNFNGGRVYGYYTENKELKMDANEAKVVKYIFKKYAIDQWGYRKIAANLNEQGFRTRLGKFWSITAVRTILNNRIYIGEVKWRGNYRKGKHIRIIDDILWNKTQKMLQIKSYLPRKLHPGTYPLSGLIKCPECDSPMVQGNSGKKYKYYQCNRNKSSGRSACHSNLVAKEYAEQYVFNHFFNTLKTLNLTSPIINSTVSTISSEVEPIEDKIIMMKKNLQHLSRKKSKIISWTSEGTLDEETFRQEMKIIQQEESEQTQFLDVLEAQLKQRKKPNLCENIAMAVNEIESFFAIMADEDKKKILHSFIDSINVNPGNSTKERTIKEIKFKFDLRHISQLYQSAS</sequence>
<evidence type="ECO:0000256" key="4">
    <source>
        <dbReference type="PIRSR" id="PIRSR606118-50"/>
    </source>
</evidence>
<dbReference type="STRING" id="1348624.GCA_001591545_03285"/>